<keyword evidence="1" id="KW-0853">WD repeat</keyword>
<reference evidence="5" key="1">
    <citation type="submission" date="2021-02" db="EMBL/GenBank/DDBJ databases">
        <authorList>
            <person name="Nowell W R."/>
        </authorList>
    </citation>
    <scope>NUCLEOTIDE SEQUENCE</scope>
</reference>
<feature type="compositionally biased region" description="Acidic residues" evidence="3">
    <location>
        <begin position="56"/>
        <end position="69"/>
    </location>
</feature>
<dbReference type="EMBL" id="CAJOBC010000394">
    <property type="protein sequence ID" value="CAF3580884.1"/>
    <property type="molecule type" value="Genomic_DNA"/>
</dbReference>
<feature type="compositionally biased region" description="Acidic residues" evidence="3">
    <location>
        <begin position="10"/>
        <end position="19"/>
    </location>
</feature>
<accession>A0A813SK70</accession>
<protein>
    <recommendedName>
        <fullName evidence="9">Angio-associated migratory cell protein</fullName>
    </recommendedName>
</protein>
<dbReference type="InterPro" id="IPR001680">
    <property type="entry name" value="WD40_rpt"/>
</dbReference>
<proteinExistence type="predicted"/>
<comment type="caution">
    <text evidence="5">The sequence shown here is derived from an EMBL/GenBank/DDBJ whole genome shotgun (WGS) entry which is preliminary data.</text>
</comment>
<evidence type="ECO:0008006" key="9">
    <source>
        <dbReference type="Google" id="ProtNLM"/>
    </source>
</evidence>
<evidence type="ECO:0000256" key="1">
    <source>
        <dbReference type="ARBA" id="ARBA00022574"/>
    </source>
</evidence>
<evidence type="ECO:0000313" key="8">
    <source>
        <dbReference type="Proteomes" id="UP000663829"/>
    </source>
</evidence>
<evidence type="ECO:0000256" key="2">
    <source>
        <dbReference type="ARBA" id="ARBA00022737"/>
    </source>
</evidence>
<dbReference type="InterPro" id="IPR011047">
    <property type="entry name" value="Quinoprotein_ADH-like_sf"/>
</dbReference>
<evidence type="ECO:0000313" key="5">
    <source>
        <dbReference type="EMBL" id="CAF0796268.1"/>
    </source>
</evidence>
<dbReference type="Proteomes" id="UP000677228">
    <property type="component" value="Unassembled WGS sequence"/>
</dbReference>
<dbReference type="EMBL" id="CAJNOK010000177">
    <property type="protein sequence ID" value="CAF0734654.1"/>
    <property type="molecule type" value="Genomic_DNA"/>
</dbReference>
<dbReference type="InterPro" id="IPR051179">
    <property type="entry name" value="WD_repeat_multifunction"/>
</dbReference>
<dbReference type="SUPFAM" id="SSF50998">
    <property type="entry name" value="Quinoprotein alcohol dehydrogenase-like"/>
    <property type="match status" value="1"/>
</dbReference>
<dbReference type="AlphaFoldDB" id="A0A813SK70"/>
<dbReference type="EMBL" id="CAJNOQ010000394">
    <property type="protein sequence ID" value="CAF0796268.1"/>
    <property type="molecule type" value="Genomic_DNA"/>
</dbReference>
<evidence type="ECO:0000256" key="3">
    <source>
        <dbReference type="SAM" id="MobiDB-lite"/>
    </source>
</evidence>
<feature type="region of interest" description="Disordered" evidence="3">
    <location>
        <begin position="1"/>
        <end position="69"/>
    </location>
</feature>
<evidence type="ECO:0000313" key="7">
    <source>
        <dbReference type="EMBL" id="CAF3580884.1"/>
    </source>
</evidence>
<dbReference type="SMART" id="SM00320">
    <property type="entry name" value="WD40"/>
    <property type="match status" value="8"/>
</dbReference>
<dbReference type="Proteomes" id="UP000681722">
    <property type="component" value="Unassembled WGS sequence"/>
</dbReference>
<dbReference type="EMBL" id="CAJOBA010000177">
    <property type="protein sequence ID" value="CAF3511109.1"/>
    <property type="molecule type" value="Genomic_DNA"/>
</dbReference>
<keyword evidence="2" id="KW-0677">Repeat</keyword>
<sequence length="422" mass="47065">MDNSKPTTSIEDENDEDEFALLGDPVEVIELDSSTANAAPVEEPFDDLDLDHGDNLNDDEDESDQMEQTELEDDDALILFNKHEKSKSVFCLSVDPSTSTKVISGGEDDKCFLWKIADGETLCEYNNFQDSIIDCCFSFDSKYVCAGDMGGQLRCWDVNSKEEIWSFHTGSDIELLRFHPSAHILLCGTNDSQLWLFKIPSGEYKTMHGATDKSLLTLSILSNGKQCICGYGSGQIKMWDLKQCQTVWQYDPTTTDDNNQIISMCVNDENSLVACGSTDVTCRIINITNGKLLTLFNCFLEEDEKVDNSVESVTFGGENLLICGTVIGHLFIWDVNSKQIRTRINTNSGIVKCISDSTSLYTACLDGHIKLFDVRNGELLKEWKSGGGNDCQILNMVITNDKQHILCSYSQGTCRIFKTNKT</sequence>
<organism evidence="5 8">
    <name type="scientific">Didymodactylos carnosus</name>
    <dbReference type="NCBI Taxonomy" id="1234261"/>
    <lineage>
        <taxon>Eukaryota</taxon>
        <taxon>Metazoa</taxon>
        <taxon>Spiralia</taxon>
        <taxon>Gnathifera</taxon>
        <taxon>Rotifera</taxon>
        <taxon>Eurotatoria</taxon>
        <taxon>Bdelloidea</taxon>
        <taxon>Philodinida</taxon>
        <taxon>Philodinidae</taxon>
        <taxon>Didymodactylos</taxon>
    </lineage>
</organism>
<dbReference type="PANTHER" id="PTHR19857">
    <property type="entry name" value="MITOCHONDRIAL DIVISION PROTEIN 1-RELATED"/>
    <property type="match status" value="1"/>
</dbReference>
<evidence type="ECO:0000313" key="4">
    <source>
        <dbReference type="EMBL" id="CAF0734654.1"/>
    </source>
</evidence>
<name>A0A813SK70_9BILA</name>
<gene>
    <name evidence="5" type="ORF">GPM918_LOCUS3269</name>
    <name evidence="4" type="ORF">OVA965_LOCUS1054</name>
    <name evidence="7" type="ORF">SRO942_LOCUS3269</name>
    <name evidence="6" type="ORF">TMI583_LOCUS1055</name>
</gene>
<dbReference type="Gene3D" id="2.130.10.10">
    <property type="entry name" value="YVTN repeat-like/Quinoprotein amine dehydrogenase"/>
    <property type="match status" value="1"/>
</dbReference>
<dbReference type="Pfam" id="PF00400">
    <property type="entry name" value="WD40"/>
    <property type="match status" value="2"/>
</dbReference>
<dbReference type="Proteomes" id="UP000682733">
    <property type="component" value="Unassembled WGS sequence"/>
</dbReference>
<dbReference type="Proteomes" id="UP000663829">
    <property type="component" value="Unassembled WGS sequence"/>
</dbReference>
<dbReference type="OrthoDB" id="10261640at2759"/>
<dbReference type="PANTHER" id="PTHR19857:SF8">
    <property type="entry name" value="ANGIO-ASSOCIATED MIGRATORY CELL PROTEIN"/>
    <property type="match status" value="1"/>
</dbReference>
<dbReference type="InterPro" id="IPR015943">
    <property type="entry name" value="WD40/YVTN_repeat-like_dom_sf"/>
</dbReference>
<evidence type="ECO:0000313" key="6">
    <source>
        <dbReference type="EMBL" id="CAF3511109.1"/>
    </source>
</evidence>
<keyword evidence="8" id="KW-1185">Reference proteome</keyword>